<dbReference type="PROSITE" id="PS00409">
    <property type="entry name" value="PROKAR_NTER_METHYL"/>
    <property type="match status" value="1"/>
</dbReference>
<protein>
    <recommendedName>
        <fullName evidence="4">Type II secretion system protein GspG C-terminal domain-containing protein</fullName>
    </recommendedName>
</protein>
<name>A0A1G2KTB0_9BACT</name>
<evidence type="ECO:0000313" key="2">
    <source>
        <dbReference type="EMBL" id="OHA02670.1"/>
    </source>
</evidence>
<reference evidence="2 3" key="1">
    <citation type="journal article" date="2016" name="Nat. Commun.">
        <title>Thousands of microbial genomes shed light on interconnected biogeochemical processes in an aquifer system.</title>
        <authorList>
            <person name="Anantharaman K."/>
            <person name="Brown C.T."/>
            <person name="Hug L.A."/>
            <person name="Sharon I."/>
            <person name="Castelle C.J."/>
            <person name="Probst A.J."/>
            <person name="Thomas B.C."/>
            <person name="Singh A."/>
            <person name="Wilkins M.J."/>
            <person name="Karaoz U."/>
            <person name="Brodie E.L."/>
            <person name="Williams K.H."/>
            <person name="Hubbard S.S."/>
            <person name="Banfield J.F."/>
        </authorList>
    </citation>
    <scope>NUCLEOTIDE SEQUENCE [LARGE SCALE GENOMIC DNA]</scope>
</reference>
<proteinExistence type="predicted"/>
<dbReference type="Pfam" id="PF07963">
    <property type="entry name" value="N_methyl"/>
    <property type="match status" value="1"/>
</dbReference>
<dbReference type="InterPro" id="IPR012902">
    <property type="entry name" value="N_methyl_site"/>
</dbReference>
<comment type="caution">
    <text evidence="2">The sequence shown here is derived from an EMBL/GenBank/DDBJ whole genome shotgun (WGS) entry which is preliminary data.</text>
</comment>
<dbReference type="InterPro" id="IPR000983">
    <property type="entry name" value="Bac_GSPG_pilin"/>
</dbReference>
<accession>A0A1G2KTB0</accession>
<dbReference type="NCBIfam" id="TIGR02532">
    <property type="entry name" value="IV_pilin_GFxxxE"/>
    <property type="match status" value="1"/>
</dbReference>
<evidence type="ECO:0000313" key="3">
    <source>
        <dbReference type="Proteomes" id="UP000177177"/>
    </source>
</evidence>
<dbReference type="PANTHER" id="PTHR30093">
    <property type="entry name" value="GENERAL SECRETION PATHWAY PROTEIN G"/>
    <property type="match status" value="1"/>
</dbReference>
<dbReference type="GO" id="GO:0015628">
    <property type="term" value="P:protein secretion by the type II secretion system"/>
    <property type="evidence" value="ECO:0007669"/>
    <property type="project" value="InterPro"/>
</dbReference>
<dbReference type="SUPFAM" id="SSF54523">
    <property type="entry name" value="Pili subunits"/>
    <property type="match status" value="1"/>
</dbReference>
<sequence>MIMKILSAKSRRGFTLIELLVVISIISLLSSVVLTSVNSARSKARDARRVADFHQIELALDLYLDKYGVYPGPASGVCNPGENAHGDGWCRDMRNNDGATPIQNWIPGLQEFLPSMPHNPKPYSPRGPWPYHYCLGGNPCVGSGTNQQYWLFTSLENDTQRTCGGGTVYLWWGGQNTCSWWGAGLYVVKNF</sequence>
<evidence type="ECO:0000256" key="1">
    <source>
        <dbReference type="ARBA" id="ARBA00022481"/>
    </source>
</evidence>
<dbReference type="Gene3D" id="3.30.700.10">
    <property type="entry name" value="Glycoprotein, Type 4 Pilin"/>
    <property type="match status" value="1"/>
</dbReference>
<dbReference type="AlphaFoldDB" id="A0A1G2KTB0"/>
<dbReference type="InterPro" id="IPR045584">
    <property type="entry name" value="Pilin-like"/>
</dbReference>
<keyword evidence="1" id="KW-0488">Methylation</keyword>
<dbReference type="PRINTS" id="PR00813">
    <property type="entry name" value="BCTERIALGSPG"/>
</dbReference>
<evidence type="ECO:0008006" key="4">
    <source>
        <dbReference type="Google" id="ProtNLM"/>
    </source>
</evidence>
<dbReference type="Proteomes" id="UP000177177">
    <property type="component" value="Unassembled WGS sequence"/>
</dbReference>
<organism evidence="2 3">
    <name type="scientific">Candidatus Sungbacteria bacterium RIFCSPHIGHO2_02_FULL_53_17</name>
    <dbReference type="NCBI Taxonomy" id="1802275"/>
    <lineage>
        <taxon>Bacteria</taxon>
        <taxon>Candidatus Sungiibacteriota</taxon>
    </lineage>
</organism>
<dbReference type="GO" id="GO:0015627">
    <property type="term" value="C:type II protein secretion system complex"/>
    <property type="evidence" value="ECO:0007669"/>
    <property type="project" value="InterPro"/>
</dbReference>
<dbReference type="EMBL" id="MHQN01000032">
    <property type="protein sequence ID" value="OHA02670.1"/>
    <property type="molecule type" value="Genomic_DNA"/>
</dbReference>
<gene>
    <name evidence="2" type="ORF">A3C92_02495</name>
</gene>